<gene>
    <name evidence="4" type="ORF">BFP76_02655</name>
</gene>
<dbReference type="Pfam" id="PF13181">
    <property type="entry name" value="TPR_8"/>
    <property type="match status" value="1"/>
</dbReference>
<evidence type="ECO:0000256" key="1">
    <source>
        <dbReference type="ARBA" id="ARBA00022737"/>
    </source>
</evidence>
<dbReference type="Pfam" id="PF13432">
    <property type="entry name" value="TPR_16"/>
    <property type="match status" value="1"/>
</dbReference>
<dbReference type="PROSITE" id="PS50005">
    <property type="entry name" value="TPR"/>
    <property type="match status" value="2"/>
</dbReference>
<keyword evidence="1" id="KW-0677">Repeat</keyword>
<dbReference type="PANTHER" id="PTHR44858:SF1">
    <property type="entry name" value="UDP-N-ACETYLGLUCOSAMINE--PEPTIDE N-ACETYLGLUCOSAMINYLTRANSFERASE SPINDLY-RELATED"/>
    <property type="match status" value="1"/>
</dbReference>
<keyword evidence="5" id="KW-1185">Reference proteome</keyword>
<comment type="caution">
    <text evidence="4">The sequence shown here is derived from an EMBL/GenBank/DDBJ whole genome shotgun (WGS) entry which is preliminary data.</text>
</comment>
<dbReference type="Proteomes" id="UP000231516">
    <property type="component" value="Unassembled WGS sequence"/>
</dbReference>
<dbReference type="EMBL" id="MDGM01000012">
    <property type="protein sequence ID" value="PIB24152.1"/>
    <property type="molecule type" value="Genomic_DNA"/>
</dbReference>
<dbReference type="OrthoDB" id="9815010at2"/>
<organism evidence="4 5">
    <name type="scientific">Paramylibacter kogurei</name>
    <dbReference type="NCBI Taxonomy" id="1889778"/>
    <lineage>
        <taxon>Bacteria</taxon>
        <taxon>Pseudomonadati</taxon>
        <taxon>Pseudomonadota</taxon>
        <taxon>Alphaproteobacteria</taxon>
        <taxon>Rhodobacterales</taxon>
        <taxon>Paracoccaceae</taxon>
        <taxon>Paramylibacter</taxon>
    </lineage>
</organism>
<feature type="repeat" description="TPR" evidence="3">
    <location>
        <begin position="136"/>
        <end position="169"/>
    </location>
</feature>
<dbReference type="SUPFAM" id="SSF48452">
    <property type="entry name" value="TPR-like"/>
    <property type="match status" value="1"/>
</dbReference>
<evidence type="ECO:0000256" key="2">
    <source>
        <dbReference type="ARBA" id="ARBA00022803"/>
    </source>
</evidence>
<dbReference type="RefSeq" id="WP_099592428.1">
    <property type="nucleotide sequence ID" value="NZ_MDGM01000012.1"/>
</dbReference>
<feature type="repeat" description="TPR" evidence="3">
    <location>
        <begin position="68"/>
        <end position="101"/>
    </location>
</feature>
<name>A0A2G5K546_9RHOB</name>
<dbReference type="AlphaFoldDB" id="A0A2G5K546"/>
<accession>A0A2G5K546</accession>
<dbReference type="Pfam" id="PF14559">
    <property type="entry name" value="TPR_19"/>
    <property type="match status" value="1"/>
</dbReference>
<proteinExistence type="predicted"/>
<sequence>MTPRHIAIIVSAMAISLTIFNATRKPVLIIRPIVAEHNGCVNKKQKAADIIAACTKVLARDVDESFEHQYYKSRALAHRRVGDYDKALSDIDAAITLQPKNVNDLEYRAYINNEAGDVDAAEADFETAIALRPARIHTYLNRAKIYKIRGEYGKALRDYYNVLEMKPSNNAALNGVSVMHFKMQNYDQLVGFLNETAPRWKKKHLPYFILGLLHVEQTGDYEKALAAFTTVTQLEPEHEARHILLAMAHFKLNDDAQAKIYIEKEVEAGIRANAAKRNLWETLLFLFAKHILGVDTGEALRGLAYSFAGRPEEGAQAFARFIEKGGVASRNVMNAMFQEHGVEPISESRIDGADISQNLREFATKIEQVFSLERLAKKF</sequence>
<keyword evidence="2 3" id="KW-0802">TPR repeat</keyword>
<dbReference type="InterPro" id="IPR050498">
    <property type="entry name" value="Ycf3"/>
</dbReference>
<dbReference type="InterPro" id="IPR011990">
    <property type="entry name" value="TPR-like_helical_dom_sf"/>
</dbReference>
<protein>
    <submittedName>
        <fullName evidence="4">Uncharacterized protein</fullName>
    </submittedName>
</protein>
<dbReference type="InterPro" id="IPR019734">
    <property type="entry name" value="TPR_rpt"/>
</dbReference>
<evidence type="ECO:0000256" key="3">
    <source>
        <dbReference type="PROSITE-ProRule" id="PRU00339"/>
    </source>
</evidence>
<dbReference type="Gene3D" id="1.25.40.10">
    <property type="entry name" value="Tetratricopeptide repeat domain"/>
    <property type="match status" value="3"/>
</dbReference>
<reference evidence="4 5" key="1">
    <citation type="submission" date="2016-08" db="EMBL/GenBank/DDBJ databases">
        <title>Draft genome of Amylibacter sp. strain 4G11.</title>
        <authorList>
            <person name="Wong S.-K."/>
            <person name="Hamasaki K."/>
            <person name="Yoshizawa S."/>
        </authorList>
    </citation>
    <scope>NUCLEOTIDE SEQUENCE [LARGE SCALE GENOMIC DNA]</scope>
    <source>
        <strain evidence="4 5">4G11</strain>
    </source>
</reference>
<dbReference type="PANTHER" id="PTHR44858">
    <property type="entry name" value="TETRATRICOPEPTIDE REPEAT PROTEIN 6"/>
    <property type="match status" value="1"/>
</dbReference>
<evidence type="ECO:0000313" key="4">
    <source>
        <dbReference type="EMBL" id="PIB24152.1"/>
    </source>
</evidence>
<evidence type="ECO:0000313" key="5">
    <source>
        <dbReference type="Proteomes" id="UP000231516"/>
    </source>
</evidence>
<dbReference type="SMART" id="SM00028">
    <property type="entry name" value="TPR"/>
    <property type="match status" value="4"/>
</dbReference>